<dbReference type="RefSeq" id="WP_051876040.1">
    <property type="nucleotide sequence ID" value="NZ_CAWLXS010000342.1"/>
</dbReference>
<organism evidence="1 2">
    <name type="scientific">Xenorhabdus bovienii str. kraussei Becker Underwood</name>
    <dbReference type="NCBI Taxonomy" id="1398204"/>
    <lineage>
        <taxon>Bacteria</taxon>
        <taxon>Pseudomonadati</taxon>
        <taxon>Pseudomonadota</taxon>
        <taxon>Gammaproteobacteria</taxon>
        <taxon>Enterobacterales</taxon>
        <taxon>Morganellaceae</taxon>
        <taxon>Xenorhabdus</taxon>
    </lineage>
</organism>
<sequence>MAQGSQGTGSLYDFLYLDKERVYSIIAQLNNNGVLKTLKQTNGEKNSDTSELDVPGEASVMLLKAKGKAKKRLTEELNESLERTHDTTWTLPLQLLDLLSEKDYMALATRGLALYLYYMVASKYLT</sequence>
<evidence type="ECO:0000313" key="2">
    <source>
        <dbReference type="Proteomes" id="UP000028493"/>
    </source>
</evidence>
<comment type="caution">
    <text evidence="1">The sequence shown here is derived from an EMBL/GenBank/DDBJ whole genome shotgun (WGS) entry which is preliminary data.</text>
</comment>
<evidence type="ECO:0000313" key="1">
    <source>
        <dbReference type="EMBL" id="CDH25030.1"/>
    </source>
</evidence>
<dbReference type="InterPro" id="IPR045633">
    <property type="entry name" value="DUF6414"/>
</dbReference>
<dbReference type="AlphaFoldDB" id="A0A077PKV5"/>
<dbReference type="Proteomes" id="UP000028493">
    <property type="component" value="Unassembled WGS sequence"/>
</dbReference>
<accession>A0A077PKV5</accession>
<proteinExistence type="predicted"/>
<protein>
    <submittedName>
        <fullName evidence="1">Uncharacterized protein</fullName>
    </submittedName>
</protein>
<dbReference type="EMBL" id="CBSZ010000284">
    <property type="protein sequence ID" value="CDH25030.1"/>
    <property type="molecule type" value="Genomic_DNA"/>
</dbReference>
<gene>
    <name evidence="1" type="ORF">XBKB1_3540003</name>
</gene>
<dbReference type="HOGENOM" id="CLU_1980763_0_0_6"/>
<reference evidence="1" key="1">
    <citation type="submission" date="2013-07" db="EMBL/GenBank/DDBJ databases">
        <title>Sub-species coevolution in mutualistic symbiosis.</title>
        <authorList>
            <person name="Murfin K."/>
            <person name="Klassen J."/>
            <person name="Lee M."/>
            <person name="Forst S."/>
            <person name="Stock P."/>
            <person name="Goodrich-Blair H."/>
        </authorList>
    </citation>
    <scope>NUCLEOTIDE SEQUENCE [LARGE SCALE GENOMIC DNA]</scope>
    <source>
        <strain evidence="1">Kraussei Becker Underwood</strain>
    </source>
</reference>
<name>A0A077PKV5_XENBV</name>
<dbReference type="Pfam" id="PF19952">
    <property type="entry name" value="DUF6414"/>
    <property type="match status" value="1"/>
</dbReference>